<organism evidence="1">
    <name type="scientific">Anguilla anguilla</name>
    <name type="common">European freshwater eel</name>
    <name type="synonym">Muraena anguilla</name>
    <dbReference type="NCBI Taxonomy" id="7936"/>
    <lineage>
        <taxon>Eukaryota</taxon>
        <taxon>Metazoa</taxon>
        <taxon>Chordata</taxon>
        <taxon>Craniata</taxon>
        <taxon>Vertebrata</taxon>
        <taxon>Euteleostomi</taxon>
        <taxon>Actinopterygii</taxon>
        <taxon>Neopterygii</taxon>
        <taxon>Teleostei</taxon>
        <taxon>Anguilliformes</taxon>
        <taxon>Anguillidae</taxon>
        <taxon>Anguilla</taxon>
    </lineage>
</organism>
<protein>
    <submittedName>
        <fullName evidence="1">Uncharacterized protein</fullName>
    </submittedName>
</protein>
<reference evidence="1" key="1">
    <citation type="submission" date="2014-11" db="EMBL/GenBank/DDBJ databases">
        <authorList>
            <person name="Amaro Gonzalez C."/>
        </authorList>
    </citation>
    <scope>NUCLEOTIDE SEQUENCE</scope>
</reference>
<proteinExistence type="predicted"/>
<evidence type="ECO:0000313" key="1">
    <source>
        <dbReference type="EMBL" id="JAH70339.1"/>
    </source>
</evidence>
<dbReference type="EMBL" id="GBXM01038238">
    <property type="protein sequence ID" value="JAH70339.1"/>
    <property type="molecule type" value="Transcribed_RNA"/>
</dbReference>
<reference evidence="1" key="2">
    <citation type="journal article" date="2015" name="Fish Shellfish Immunol.">
        <title>Early steps in the European eel (Anguilla anguilla)-Vibrio vulnificus interaction in the gills: Role of the RtxA13 toxin.</title>
        <authorList>
            <person name="Callol A."/>
            <person name="Pajuelo D."/>
            <person name="Ebbesson L."/>
            <person name="Teles M."/>
            <person name="MacKenzie S."/>
            <person name="Amaro C."/>
        </authorList>
    </citation>
    <scope>NUCLEOTIDE SEQUENCE</scope>
</reference>
<name>A0A0E9UWU9_ANGAN</name>
<accession>A0A0E9UWU9</accession>
<dbReference type="AlphaFoldDB" id="A0A0E9UWU9"/>
<sequence>MVLIRIIKRIDPEERLPFLPNFQVKV</sequence>